<organism evidence="10 11">
    <name type="scientific">Vagococcus acidifermentans</name>
    <dbReference type="NCBI Taxonomy" id="564710"/>
    <lineage>
        <taxon>Bacteria</taxon>
        <taxon>Bacillati</taxon>
        <taxon>Bacillota</taxon>
        <taxon>Bacilli</taxon>
        <taxon>Lactobacillales</taxon>
        <taxon>Enterococcaceae</taxon>
        <taxon>Vagococcus</taxon>
    </lineage>
</organism>
<dbReference type="GO" id="GO:0000036">
    <property type="term" value="F:acyl carrier activity"/>
    <property type="evidence" value="ECO:0007669"/>
    <property type="project" value="TreeGrafter"/>
</dbReference>
<feature type="domain" description="Acyl-ACP thioesterase N-terminal hotdog" evidence="8">
    <location>
        <begin position="3"/>
        <end position="131"/>
    </location>
</feature>
<dbReference type="EMBL" id="NGKC01000005">
    <property type="protein sequence ID" value="RSU12490.1"/>
    <property type="molecule type" value="Genomic_DNA"/>
</dbReference>
<dbReference type="RefSeq" id="WP_126813340.1">
    <property type="nucleotide sequence ID" value="NZ_NGKC01000005.1"/>
</dbReference>
<dbReference type="Pfam" id="PF20791">
    <property type="entry name" value="Acyl-ACP_TE_C"/>
    <property type="match status" value="1"/>
</dbReference>
<comment type="caution">
    <text evidence="10">The sequence shown here is derived from an EMBL/GenBank/DDBJ whole genome shotgun (WGS) entry which is preliminary data.</text>
</comment>
<dbReference type="InterPro" id="IPR045023">
    <property type="entry name" value="FATA/B"/>
</dbReference>
<accession>A0A430AWQ9</accession>
<dbReference type="InterPro" id="IPR002864">
    <property type="entry name" value="Acyl-ACP_thioesterase_NHD"/>
</dbReference>
<dbReference type="PANTHER" id="PTHR31727">
    <property type="entry name" value="OLEOYL-ACYL CARRIER PROTEIN THIOESTERASE 1, CHLOROPLASTIC"/>
    <property type="match status" value="1"/>
</dbReference>
<dbReference type="OrthoDB" id="9801517at2"/>
<evidence type="ECO:0000256" key="1">
    <source>
        <dbReference type="ARBA" id="ARBA00006500"/>
    </source>
</evidence>
<keyword evidence="2" id="KW-0444">Lipid biosynthesis</keyword>
<keyword evidence="6" id="KW-0443">Lipid metabolism</keyword>
<protein>
    <submittedName>
        <fullName evidence="10">Acyl-[acyl-carrier-protein] thioesterase</fullName>
    </submittedName>
</protein>
<keyword evidence="11" id="KW-1185">Reference proteome</keyword>
<gene>
    <name evidence="10" type="ORF">CBF27_05820</name>
</gene>
<comment type="similarity">
    <text evidence="1">Belongs to the acyl-ACP thioesterase family.</text>
</comment>
<keyword evidence="4" id="KW-0276">Fatty acid metabolism</keyword>
<dbReference type="Proteomes" id="UP000286773">
    <property type="component" value="Unassembled WGS sequence"/>
</dbReference>
<keyword evidence="3" id="KW-0378">Hydrolase</keyword>
<dbReference type="CDD" id="cd00586">
    <property type="entry name" value="4HBT"/>
    <property type="match status" value="1"/>
</dbReference>
<name>A0A430AWQ9_9ENTE</name>
<evidence type="ECO:0000313" key="11">
    <source>
        <dbReference type="Proteomes" id="UP000286773"/>
    </source>
</evidence>
<evidence type="ECO:0000313" key="10">
    <source>
        <dbReference type="EMBL" id="RSU12490.1"/>
    </source>
</evidence>
<keyword evidence="7" id="KW-0275">Fatty acid biosynthesis</keyword>
<evidence type="ECO:0000256" key="7">
    <source>
        <dbReference type="ARBA" id="ARBA00023160"/>
    </source>
</evidence>
<dbReference type="Gene3D" id="3.10.129.10">
    <property type="entry name" value="Hotdog Thioesterase"/>
    <property type="match status" value="1"/>
</dbReference>
<keyword evidence="5" id="KW-0809">Transit peptide</keyword>
<evidence type="ECO:0000256" key="6">
    <source>
        <dbReference type="ARBA" id="ARBA00023098"/>
    </source>
</evidence>
<dbReference type="Pfam" id="PF01643">
    <property type="entry name" value="Acyl-ACP_TE"/>
    <property type="match status" value="1"/>
</dbReference>
<evidence type="ECO:0000256" key="5">
    <source>
        <dbReference type="ARBA" id="ARBA00022946"/>
    </source>
</evidence>
<dbReference type="AlphaFoldDB" id="A0A430AWQ9"/>
<feature type="domain" description="Acyl-ACP thioesterase-like C-terminal" evidence="9">
    <location>
        <begin position="147"/>
        <end position="244"/>
    </location>
</feature>
<evidence type="ECO:0000256" key="4">
    <source>
        <dbReference type="ARBA" id="ARBA00022832"/>
    </source>
</evidence>
<dbReference type="SUPFAM" id="SSF54637">
    <property type="entry name" value="Thioesterase/thiol ester dehydrase-isomerase"/>
    <property type="match status" value="2"/>
</dbReference>
<dbReference type="InterPro" id="IPR029069">
    <property type="entry name" value="HotDog_dom_sf"/>
</dbReference>
<sequence>MAKKYSEIHDIVYYQCDTNGTLTLPTLLNIIIKTSSAQSDALNRGSDYVASFGLAWVITQYDIAITRLPSSGETVTVTTQATSYNKFFCYRNFWVHDEAGNECVFIKSTFVLMNIENRKMSSVIEDIIAPYESEKVKRIERGEKIQPVENGRSQDYRVRFLDIDGNKHVNNSKYLDWMTDVLGFDFLTTHTPERVLIKFDKEVEYGEIVDSIWSLKKQDSRPAVSCHQIKVNDTICAEATIFWQTKNE</sequence>
<evidence type="ECO:0000259" key="8">
    <source>
        <dbReference type="Pfam" id="PF01643"/>
    </source>
</evidence>
<proteinExistence type="inferred from homology"/>
<dbReference type="PANTHER" id="PTHR31727:SF6">
    <property type="entry name" value="OLEOYL-ACYL CARRIER PROTEIN THIOESTERASE 1, CHLOROPLASTIC"/>
    <property type="match status" value="1"/>
</dbReference>
<evidence type="ECO:0000256" key="2">
    <source>
        <dbReference type="ARBA" id="ARBA00022516"/>
    </source>
</evidence>
<dbReference type="GO" id="GO:0016297">
    <property type="term" value="F:fatty acyl-[ACP] hydrolase activity"/>
    <property type="evidence" value="ECO:0007669"/>
    <property type="project" value="InterPro"/>
</dbReference>
<evidence type="ECO:0000256" key="3">
    <source>
        <dbReference type="ARBA" id="ARBA00022801"/>
    </source>
</evidence>
<evidence type="ECO:0000259" key="9">
    <source>
        <dbReference type="Pfam" id="PF20791"/>
    </source>
</evidence>
<dbReference type="InterPro" id="IPR049427">
    <property type="entry name" value="Acyl-ACP_TE_C"/>
</dbReference>
<reference evidence="10 11" key="1">
    <citation type="submission" date="2017-05" db="EMBL/GenBank/DDBJ databases">
        <title>Vagococcus spp. assemblies.</title>
        <authorList>
            <person name="Gulvik C.A."/>
        </authorList>
    </citation>
    <scope>NUCLEOTIDE SEQUENCE [LARGE SCALE GENOMIC DNA]</scope>
    <source>
        <strain evidence="10 11">LMG 24798</strain>
    </source>
</reference>